<evidence type="ECO:0000313" key="2">
    <source>
        <dbReference type="EMBL" id="JAC74206.1"/>
    </source>
</evidence>
<evidence type="ECO:0000256" key="1">
    <source>
        <dbReference type="SAM" id="MobiDB-lite"/>
    </source>
</evidence>
<feature type="region of interest" description="Disordered" evidence="1">
    <location>
        <begin position="1"/>
        <end position="24"/>
    </location>
</feature>
<gene>
    <name evidence="2" type="ORF">TSPGSL018_26592</name>
</gene>
<feature type="compositionally biased region" description="Gly residues" evidence="1">
    <location>
        <begin position="58"/>
        <end position="81"/>
    </location>
</feature>
<dbReference type="AlphaFoldDB" id="A0A061RUI0"/>
<feature type="non-terminal residue" evidence="2">
    <location>
        <position position="1"/>
    </location>
</feature>
<dbReference type="EMBL" id="GBEZ01011595">
    <property type="protein sequence ID" value="JAC74206.1"/>
    <property type="molecule type" value="Transcribed_RNA"/>
</dbReference>
<reference evidence="2" key="1">
    <citation type="submission" date="2014-05" db="EMBL/GenBank/DDBJ databases">
        <title>The transcriptome of the halophilic microalga Tetraselmis sp. GSL018 isolated from the Great Salt Lake, Utah.</title>
        <authorList>
            <person name="Jinkerson R.E."/>
            <person name="D'Adamo S."/>
            <person name="Posewitz M.C."/>
        </authorList>
    </citation>
    <scope>NUCLEOTIDE SEQUENCE</scope>
    <source>
        <strain evidence="2">GSL018</strain>
    </source>
</reference>
<accession>A0A061RUI0</accession>
<feature type="non-terminal residue" evidence="2">
    <location>
        <position position="81"/>
    </location>
</feature>
<sequence length="81" mass="8161">ERRSVRGRGPELRGGDKGGTGLVGIWGNPSLPVVDAARWGRGWRGRDGSGVEQKVVSGRGGGEGGVRGKVGGGGPSTQGPR</sequence>
<feature type="region of interest" description="Disordered" evidence="1">
    <location>
        <begin position="44"/>
        <end position="81"/>
    </location>
</feature>
<protein>
    <submittedName>
        <fullName evidence="2">Uncharacterized protein</fullName>
    </submittedName>
</protein>
<proteinExistence type="predicted"/>
<name>A0A061RUI0_9CHLO</name>
<organism evidence="2">
    <name type="scientific">Tetraselmis sp. GSL018</name>
    <dbReference type="NCBI Taxonomy" id="582737"/>
    <lineage>
        <taxon>Eukaryota</taxon>
        <taxon>Viridiplantae</taxon>
        <taxon>Chlorophyta</taxon>
        <taxon>core chlorophytes</taxon>
        <taxon>Chlorodendrophyceae</taxon>
        <taxon>Chlorodendrales</taxon>
        <taxon>Chlorodendraceae</taxon>
        <taxon>Tetraselmis</taxon>
    </lineage>
</organism>